<evidence type="ECO:0000259" key="10">
    <source>
        <dbReference type="Pfam" id="PF00764"/>
    </source>
</evidence>
<evidence type="ECO:0000256" key="1">
    <source>
        <dbReference type="ARBA" id="ARBA00004967"/>
    </source>
</evidence>
<dbReference type="Pfam" id="PF20979">
    <property type="entry name" value="Arginosuc_syn_C"/>
    <property type="match status" value="1"/>
</dbReference>
<proteinExistence type="inferred from homology"/>
<dbReference type="InterPro" id="IPR024074">
    <property type="entry name" value="AS_cat/multimer_dom_body"/>
</dbReference>
<accession>A0A518EYQ1</accession>
<feature type="binding site" evidence="9">
    <location>
        <position position="189"/>
    </location>
    <ligand>
        <name>L-citrulline</name>
        <dbReference type="ChEBI" id="CHEBI:57743"/>
    </ligand>
</feature>
<gene>
    <name evidence="9 12" type="primary">argG</name>
    <name evidence="12" type="ORF">Poly30_47760</name>
</gene>
<evidence type="ECO:0000313" key="13">
    <source>
        <dbReference type="Proteomes" id="UP000320390"/>
    </source>
</evidence>
<evidence type="ECO:0000256" key="4">
    <source>
        <dbReference type="ARBA" id="ARBA00022571"/>
    </source>
</evidence>
<keyword evidence="6 9" id="KW-0028">Amino-acid biosynthesis</keyword>
<dbReference type="PANTHER" id="PTHR11587">
    <property type="entry name" value="ARGININOSUCCINATE SYNTHASE"/>
    <property type="match status" value="1"/>
</dbReference>
<dbReference type="GO" id="GO:0004055">
    <property type="term" value="F:argininosuccinate synthase activity"/>
    <property type="evidence" value="ECO:0007669"/>
    <property type="project" value="UniProtKB-UniRule"/>
</dbReference>
<evidence type="ECO:0000256" key="9">
    <source>
        <dbReference type="HAMAP-Rule" id="MF_00005"/>
    </source>
</evidence>
<comment type="subcellular location">
    <subcellularLocation>
        <location evidence="9">Cytoplasm</location>
    </subcellularLocation>
</comment>
<dbReference type="UniPathway" id="UPA00068">
    <property type="reaction ID" value="UER00113"/>
</dbReference>
<feature type="binding site" evidence="9">
    <location>
        <position position="96"/>
    </location>
    <ligand>
        <name>L-citrulline</name>
        <dbReference type="ChEBI" id="CHEBI:57743"/>
    </ligand>
</feature>
<dbReference type="InterPro" id="IPR048267">
    <property type="entry name" value="Arginosuc_syn_N"/>
</dbReference>
<feature type="binding site" evidence="9">
    <location>
        <position position="121"/>
    </location>
    <ligand>
        <name>ATP</name>
        <dbReference type="ChEBI" id="CHEBI:30616"/>
    </ligand>
</feature>
<dbReference type="Pfam" id="PF00764">
    <property type="entry name" value="Arginosuc_synth"/>
    <property type="match status" value="1"/>
</dbReference>
<evidence type="ECO:0000256" key="8">
    <source>
        <dbReference type="ARBA" id="ARBA00022840"/>
    </source>
</evidence>
<keyword evidence="9" id="KW-0963">Cytoplasm</keyword>
<dbReference type="Gene3D" id="3.40.50.620">
    <property type="entry name" value="HUPs"/>
    <property type="match status" value="1"/>
</dbReference>
<feature type="binding site" evidence="9">
    <location>
        <position position="131"/>
    </location>
    <ligand>
        <name>L-citrulline</name>
        <dbReference type="ChEBI" id="CHEBI:57743"/>
    </ligand>
</feature>
<comment type="similarity">
    <text evidence="9">Belongs to the argininosuccinate synthase family. Type 1 subfamily.</text>
</comment>
<evidence type="ECO:0000313" key="12">
    <source>
        <dbReference type="EMBL" id="QDV09219.1"/>
    </source>
</evidence>
<protein>
    <recommendedName>
        <fullName evidence="3 9">Argininosuccinate synthase</fullName>
        <ecNumber evidence="3 9">6.3.4.5</ecNumber>
    </recommendedName>
    <alternativeName>
        <fullName evidence="9">Citrulline--aspartate ligase</fullName>
    </alternativeName>
</protein>
<feature type="binding site" evidence="9">
    <location>
        <position position="265"/>
    </location>
    <ligand>
        <name>L-citrulline</name>
        <dbReference type="ChEBI" id="CHEBI:57743"/>
    </ligand>
</feature>
<feature type="binding site" evidence="9">
    <location>
        <position position="180"/>
    </location>
    <ligand>
        <name>L-citrulline</name>
        <dbReference type="ChEBI" id="CHEBI:57743"/>
    </ligand>
</feature>
<dbReference type="NCBIfam" id="NF001770">
    <property type="entry name" value="PRK00509.1"/>
    <property type="match status" value="1"/>
</dbReference>
<feature type="binding site" evidence="9">
    <location>
        <position position="91"/>
    </location>
    <ligand>
        <name>L-citrulline</name>
        <dbReference type="ChEBI" id="CHEBI:57743"/>
    </ligand>
</feature>
<name>A0A518EYQ1_9BACT</name>
<dbReference type="NCBIfam" id="TIGR00032">
    <property type="entry name" value="argG"/>
    <property type="match status" value="1"/>
</dbReference>
<dbReference type="InterPro" id="IPR001518">
    <property type="entry name" value="Arginosuc_synth"/>
</dbReference>
<sequence>MTDNAQGKKVVLAYSGGLDTSIIIPWLKERGYEVHCLAGDVGQGAEELVGLEEKAAATGAASCKVADLREAFVTEMIWPALKALSIYEGRYLLGTSLARPILARAQMEYAKEVGATVVAHGCTGKGNDQVRFELGYRAFDPSVEVIAPWRTWDIVSREDAIDYANRAGIPITATKEKIYSRDRNLWHISHEGGAIEHVTEFPPDDAWTWTTDPKKAPDVAQNVKVGFEAGVPVSVDGVALGPVALVETLNEYGAKHGVGRVDIVENRLVGMKSRGLYETPGGTILFEGLRTLRSLTVERDTLDLAERLAPEYARTVYNGLWFHPKREALDALFSSVMATCSGEVTVELYKGRATALAASSKHSLYRSDLASFTMGAGYEPKDSEGFVRLFGLPGTVAASVKRANA</sequence>
<comment type="pathway">
    <text evidence="1 9">Amino-acid biosynthesis; L-arginine biosynthesis; L-arginine from L-ornithine and carbamoyl phosphate: step 2/3.</text>
</comment>
<feature type="domain" description="Arginosuccinate synthase-like N-terminal" evidence="10">
    <location>
        <begin position="9"/>
        <end position="170"/>
    </location>
</feature>
<feature type="binding site" evidence="9">
    <location>
        <position position="128"/>
    </location>
    <ligand>
        <name>L-aspartate</name>
        <dbReference type="ChEBI" id="CHEBI:29991"/>
    </ligand>
</feature>
<dbReference type="PROSITE" id="PS00564">
    <property type="entry name" value="ARGININOSUCCIN_SYN_1"/>
    <property type="match status" value="1"/>
</dbReference>
<dbReference type="GO" id="GO:0005737">
    <property type="term" value="C:cytoplasm"/>
    <property type="evidence" value="ECO:0007669"/>
    <property type="project" value="UniProtKB-SubCell"/>
</dbReference>
<dbReference type="EC" id="6.3.4.5" evidence="3 9"/>
<feature type="domain" description="Arginosuccinate synthase C-terminal" evidence="11">
    <location>
        <begin position="179"/>
        <end position="394"/>
    </location>
</feature>
<keyword evidence="8 9" id="KW-0067">ATP-binding</keyword>
<feature type="binding site" evidence="9">
    <location>
        <begin position="13"/>
        <end position="21"/>
    </location>
    <ligand>
        <name>ATP</name>
        <dbReference type="ChEBI" id="CHEBI:30616"/>
    </ligand>
</feature>
<dbReference type="FunFam" id="3.90.1260.10:FF:000007">
    <property type="entry name" value="Argininosuccinate synthase"/>
    <property type="match status" value="1"/>
</dbReference>
<dbReference type="RefSeq" id="WP_145203227.1">
    <property type="nucleotide sequence ID" value="NZ_CP036434.1"/>
</dbReference>
<dbReference type="FunFam" id="3.40.50.620:FF:000019">
    <property type="entry name" value="Argininosuccinate synthase"/>
    <property type="match status" value="1"/>
</dbReference>
<dbReference type="AlphaFoldDB" id="A0A518EYQ1"/>
<evidence type="ECO:0000256" key="6">
    <source>
        <dbReference type="ARBA" id="ARBA00022605"/>
    </source>
</evidence>
<evidence type="ECO:0000256" key="3">
    <source>
        <dbReference type="ARBA" id="ARBA00012286"/>
    </source>
</evidence>
<dbReference type="GO" id="GO:0000053">
    <property type="term" value="P:argininosuccinate metabolic process"/>
    <property type="evidence" value="ECO:0007669"/>
    <property type="project" value="TreeGrafter"/>
</dbReference>
<keyword evidence="4 9" id="KW-0055">Arginine biosynthesis</keyword>
<dbReference type="InterPro" id="IPR014729">
    <property type="entry name" value="Rossmann-like_a/b/a_fold"/>
</dbReference>
<dbReference type="CDD" id="cd01999">
    <property type="entry name" value="ASS"/>
    <property type="match status" value="1"/>
</dbReference>
<evidence type="ECO:0000259" key="11">
    <source>
        <dbReference type="Pfam" id="PF20979"/>
    </source>
</evidence>
<evidence type="ECO:0000256" key="2">
    <source>
        <dbReference type="ARBA" id="ARBA00011881"/>
    </source>
</evidence>
<dbReference type="GO" id="GO:0005524">
    <property type="term" value="F:ATP binding"/>
    <property type="evidence" value="ECO:0007669"/>
    <property type="project" value="UniProtKB-UniRule"/>
</dbReference>
<keyword evidence="5 9" id="KW-0436">Ligase</keyword>
<dbReference type="SUPFAM" id="SSF52402">
    <property type="entry name" value="Adenine nucleotide alpha hydrolases-like"/>
    <property type="match status" value="1"/>
</dbReference>
<feature type="binding site" evidence="9">
    <location>
        <position position="123"/>
    </location>
    <ligand>
        <name>L-aspartate</name>
        <dbReference type="ChEBI" id="CHEBI:29991"/>
    </ligand>
</feature>
<organism evidence="12 13">
    <name type="scientific">Saltatorellus ferox</name>
    <dbReference type="NCBI Taxonomy" id="2528018"/>
    <lineage>
        <taxon>Bacteria</taxon>
        <taxon>Pseudomonadati</taxon>
        <taxon>Planctomycetota</taxon>
        <taxon>Planctomycetia</taxon>
        <taxon>Planctomycetia incertae sedis</taxon>
        <taxon>Saltatorellus</taxon>
    </lineage>
</organism>
<evidence type="ECO:0000256" key="7">
    <source>
        <dbReference type="ARBA" id="ARBA00022741"/>
    </source>
</evidence>
<feature type="binding site" evidence="9">
    <location>
        <position position="127"/>
    </location>
    <ligand>
        <name>L-citrulline</name>
        <dbReference type="ChEBI" id="CHEBI:57743"/>
    </ligand>
</feature>
<dbReference type="Proteomes" id="UP000320390">
    <property type="component" value="Chromosome"/>
</dbReference>
<dbReference type="PROSITE" id="PS00565">
    <property type="entry name" value="ARGININOSUCCIN_SYN_2"/>
    <property type="match status" value="1"/>
</dbReference>
<dbReference type="PANTHER" id="PTHR11587:SF2">
    <property type="entry name" value="ARGININOSUCCINATE SYNTHASE"/>
    <property type="match status" value="1"/>
</dbReference>
<dbReference type="EMBL" id="CP036434">
    <property type="protein sequence ID" value="QDV09219.1"/>
    <property type="molecule type" value="Genomic_DNA"/>
</dbReference>
<dbReference type="InterPro" id="IPR048268">
    <property type="entry name" value="Arginosuc_syn_C"/>
</dbReference>
<comment type="subunit">
    <text evidence="2 9">Homotetramer.</text>
</comment>
<dbReference type="GO" id="GO:0000050">
    <property type="term" value="P:urea cycle"/>
    <property type="evidence" value="ECO:0007669"/>
    <property type="project" value="TreeGrafter"/>
</dbReference>
<keyword evidence="7 9" id="KW-0547">Nucleotide-binding</keyword>
<comment type="caution">
    <text evidence="9">Lacks conserved residue(s) required for the propagation of feature annotation.</text>
</comment>
<dbReference type="Gene3D" id="3.90.1260.10">
    <property type="entry name" value="Argininosuccinate synthetase, chain A, domain 2"/>
    <property type="match status" value="1"/>
</dbReference>
<feature type="binding site" evidence="9">
    <location>
        <position position="127"/>
    </location>
    <ligand>
        <name>L-aspartate</name>
        <dbReference type="ChEBI" id="CHEBI:29991"/>
    </ligand>
</feature>
<reference evidence="12 13" key="1">
    <citation type="submission" date="2019-02" db="EMBL/GenBank/DDBJ databases">
        <title>Deep-cultivation of Planctomycetes and their phenomic and genomic characterization uncovers novel biology.</title>
        <authorList>
            <person name="Wiegand S."/>
            <person name="Jogler M."/>
            <person name="Boedeker C."/>
            <person name="Pinto D."/>
            <person name="Vollmers J."/>
            <person name="Rivas-Marin E."/>
            <person name="Kohn T."/>
            <person name="Peeters S.H."/>
            <person name="Heuer A."/>
            <person name="Rast P."/>
            <person name="Oberbeckmann S."/>
            <person name="Bunk B."/>
            <person name="Jeske O."/>
            <person name="Meyerdierks A."/>
            <person name="Storesund J.E."/>
            <person name="Kallscheuer N."/>
            <person name="Luecker S."/>
            <person name="Lage O.M."/>
            <person name="Pohl T."/>
            <person name="Merkel B.J."/>
            <person name="Hornburger P."/>
            <person name="Mueller R.-W."/>
            <person name="Bruemmer F."/>
            <person name="Labrenz M."/>
            <person name="Spormann A.M."/>
            <person name="Op den Camp H."/>
            <person name="Overmann J."/>
            <person name="Amann R."/>
            <person name="Jetten M.S.M."/>
            <person name="Mascher T."/>
            <person name="Medema M.H."/>
            <person name="Devos D.P."/>
            <person name="Kaster A.-K."/>
            <person name="Ovreas L."/>
            <person name="Rohde M."/>
            <person name="Galperin M.Y."/>
            <person name="Jogler C."/>
        </authorList>
    </citation>
    <scope>NUCLEOTIDE SEQUENCE [LARGE SCALE GENOMIC DNA]</scope>
    <source>
        <strain evidence="12 13">Poly30</strain>
    </source>
</reference>
<dbReference type="GO" id="GO:0006526">
    <property type="term" value="P:L-arginine biosynthetic process"/>
    <property type="evidence" value="ECO:0007669"/>
    <property type="project" value="UniProtKB-UniRule"/>
</dbReference>
<dbReference type="OrthoDB" id="9801641at2"/>
<dbReference type="HAMAP" id="MF_00005">
    <property type="entry name" value="Arg_succ_synth_type1"/>
    <property type="match status" value="1"/>
</dbReference>
<dbReference type="InterPro" id="IPR023434">
    <property type="entry name" value="Arginosuc_synth_type_1_subfam"/>
</dbReference>
<dbReference type="InterPro" id="IPR018223">
    <property type="entry name" value="Arginosuc_synth_CS"/>
</dbReference>
<dbReference type="SUPFAM" id="SSF69864">
    <property type="entry name" value="Argininosuccinate synthetase, C-terminal domain"/>
    <property type="match status" value="1"/>
</dbReference>
<comment type="catalytic activity">
    <reaction evidence="9">
        <text>L-citrulline + L-aspartate + ATP = 2-(N(omega)-L-arginino)succinate + AMP + diphosphate + H(+)</text>
        <dbReference type="Rhea" id="RHEA:10932"/>
        <dbReference type="ChEBI" id="CHEBI:15378"/>
        <dbReference type="ChEBI" id="CHEBI:29991"/>
        <dbReference type="ChEBI" id="CHEBI:30616"/>
        <dbReference type="ChEBI" id="CHEBI:33019"/>
        <dbReference type="ChEBI" id="CHEBI:57472"/>
        <dbReference type="ChEBI" id="CHEBI:57743"/>
        <dbReference type="ChEBI" id="CHEBI:456215"/>
        <dbReference type="EC" id="6.3.4.5"/>
    </reaction>
</comment>
<feature type="binding site" evidence="9">
    <location>
        <position position="277"/>
    </location>
    <ligand>
        <name>L-citrulline</name>
        <dbReference type="ChEBI" id="CHEBI:57743"/>
    </ligand>
</feature>
<evidence type="ECO:0000256" key="5">
    <source>
        <dbReference type="ARBA" id="ARBA00022598"/>
    </source>
</evidence>
<keyword evidence="13" id="KW-1185">Reference proteome</keyword>